<sequence>MKYIAIATLLAVTFNAHAQQREPLADSLDYRMERQNSASAGDHLPLWLHANKYGLSSLKTTNGFWRATIERPLSRDDSRRWGIGYGLDMALTGRYTSRFVVQQAYAEVRWLKGVITVGSKEQPMQLKDQELSSGSQTLGINARPVPQVRLSLPDYWTIPGTHHWLAIKGHIAYGKTTDDHWQTEFTQRQYKYTQSTLYHSKAGYLRIGNANKIIVSLELGLEMAAQFGGTSYLRQSDGSMKAYHNQGGLKGMIKALVPGGGDVLETENRNAAGNTLGSWLARFNFDADEWGFSLYADHFFEDQSALTHLSPDGYGEGDQWNTQVKRRYNLYAFKDMLWGFELRIPDQRWMNKMVFEYLYTKYQSGAMYHDHDQTLSDQIAGLDNYYNHYLYTGWQHWGEVMGNPLYTSPIYNSDHRIAVENNRTVACHLGIAGDPSSRLHYRLLATWQKGFGTYWAPFPDPRHNVSLLAEASYRLRDGKERWTRGWTLRGALAMDSGTLLGDNYGVQLTLIKNGILKWRKR</sequence>
<gene>
    <name evidence="2" type="ORF">I6E12_08260</name>
</gene>
<feature type="signal peptide" evidence="1">
    <location>
        <begin position="1"/>
        <end position="18"/>
    </location>
</feature>
<keyword evidence="1" id="KW-0732">Signal</keyword>
<dbReference type="Gene3D" id="2.40.160.130">
    <property type="entry name" value="Capsule assembly protein Wzi"/>
    <property type="match status" value="1"/>
</dbReference>
<evidence type="ECO:0000256" key="1">
    <source>
        <dbReference type="SAM" id="SignalP"/>
    </source>
</evidence>
<keyword evidence="3" id="KW-1185">Reference proteome</keyword>
<proteinExistence type="predicted"/>
<dbReference type="Proteomes" id="UP001200470">
    <property type="component" value="Unassembled WGS sequence"/>
</dbReference>
<name>A0ABS9CH92_9BACT</name>
<dbReference type="InterPro" id="IPR038636">
    <property type="entry name" value="Wzi_sf"/>
</dbReference>
<evidence type="ECO:0008006" key="4">
    <source>
        <dbReference type="Google" id="ProtNLM"/>
    </source>
</evidence>
<comment type="caution">
    <text evidence="2">The sequence shown here is derived from an EMBL/GenBank/DDBJ whole genome shotgun (WGS) entry which is preliminary data.</text>
</comment>
<dbReference type="EMBL" id="JADYTN010000017">
    <property type="protein sequence ID" value="MCF2564104.1"/>
    <property type="molecule type" value="Genomic_DNA"/>
</dbReference>
<evidence type="ECO:0000313" key="2">
    <source>
        <dbReference type="EMBL" id="MCF2564104.1"/>
    </source>
</evidence>
<feature type="chain" id="PRO_5046623577" description="Capsule assembly Wzi family protein" evidence="1">
    <location>
        <begin position="19"/>
        <end position="521"/>
    </location>
</feature>
<protein>
    <recommendedName>
        <fullName evidence="4">Capsule assembly Wzi family protein</fullName>
    </recommendedName>
</protein>
<evidence type="ECO:0000313" key="3">
    <source>
        <dbReference type="Proteomes" id="UP001200470"/>
    </source>
</evidence>
<dbReference type="RefSeq" id="WP_094390246.1">
    <property type="nucleotide sequence ID" value="NZ_JADYTN010000017.1"/>
</dbReference>
<reference evidence="2 3" key="1">
    <citation type="submission" date="2020-12" db="EMBL/GenBank/DDBJ databases">
        <title>Whole genome sequences of gut porcine anaerobes.</title>
        <authorList>
            <person name="Kubasova T."/>
            <person name="Jahodarova E."/>
            <person name="Rychlik I."/>
        </authorList>
    </citation>
    <scope>NUCLEOTIDE SEQUENCE [LARGE SCALE GENOMIC DNA]</scope>
    <source>
        <strain evidence="2 3">An925</strain>
    </source>
</reference>
<organism evidence="2 3">
    <name type="scientific">Xylanibacter brevis</name>
    <dbReference type="NCBI Taxonomy" id="83231"/>
    <lineage>
        <taxon>Bacteria</taxon>
        <taxon>Pseudomonadati</taxon>
        <taxon>Bacteroidota</taxon>
        <taxon>Bacteroidia</taxon>
        <taxon>Bacteroidales</taxon>
        <taxon>Prevotellaceae</taxon>
        <taxon>Xylanibacter</taxon>
    </lineage>
</organism>
<accession>A0ABS9CH92</accession>